<evidence type="ECO:0000256" key="1">
    <source>
        <dbReference type="ARBA" id="ARBA00009283"/>
    </source>
</evidence>
<dbReference type="PANTHER" id="PTHR11782">
    <property type="entry name" value="ADENOSINE/GUANOSINE DIPHOSPHATASE"/>
    <property type="match status" value="1"/>
</dbReference>
<evidence type="ECO:0000256" key="2">
    <source>
        <dbReference type="ARBA" id="ARBA00022801"/>
    </source>
</evidence>
<comment type="similarity">
    <text evidence="1">Belongs to the GDA1/CD39 NTPase family.</text>
</comment>
<dbReference type="Proteomes" id="UP000823775">
    <property type="component" value="Unassembled WGS sequence"/>
</dbReference>
<accession>A0ABS8UVR1</accession>
<evidence type="ECO:0000313" key="4">
    <source>
        <dbReference type="Proteomes" id="UP000823775"/>
    </source>
</evidence>
<dbReference type="InterPro" id="IPR000407">
    <property type="entry name" value="GDA1_CD39_NTPase"/>
</dbReference>
<sequence>MPQIPLRRHLLSHESEHYAVIFDAGSTGSRVHVFRFNQKLELLPIGKDIEFFMATNPGLSSYAEDPKAAANSLEPLLEGAEGAVPQELQSETPFELGATAGLRMLKGCMKNSTSALRVKAKCIHKNCTFNGVWNGGGGAGLNTVHASSFFYDIGAQVGIVDKKFPSAIAKPIQYLNAAKVACQTNVADIKTVFPNTQDRDVPYLCIDLIYEYTLLVDGFGLNPYKDITVIHDVPYKNYLVGAAWPLGCAIDLVSSTSNKTISVASA</sequence>
<keyword evidence="4" id="KW-1185">Reference proteome</keyword>
<proteinExistence type="inferred from homology"/>
<comment type="caution">
    <text evidence="3">The sequence shown here is derived from an EMBL/GenBank/DDBJ whole genome shotgun (WGS) entry which is preliminary data.</text>
</comment>
<dbReference type="Pfam" id="PF01150">
    <property type="entry name" value="GDA1_CD39"/>
    <property type="match status" value="1"/>
</dbReference>
<name>A0ABS8UVR1_DATST</name>
<reference evidence="3 4" key="1">
    <citation type="journal article" date="2021" name="BMC Genomics">
        <title>Datura genome reveals duplications of psychoactive alkaloid biosynthetic genes and high mutation rate following tissue culture.</title>
        <authorList>
            <person name="Rajewski A."/>
            <person name="Carter-House D."/>
            <person name="Stajich J."/>
            <person name="Litt A."/>
        </authorList>
    </citation>
    <scope>NUCLEOTIDE SEQUENCE [LARGE SCALE GENOMIC DNA]</scope>
    <source>
        <strain evidence="3">AR-01</strain>
    </source>
</reference>
<keyword evidence="2" id="KW-0378">Hydrolase</keyword>
<dbReference type="PANTHER" id="PTHR11782:SF87">
    <property type="entry name" value="APYRASE"/>
    <property type="match status" value="1"/>
</dbReference>
<protein>
    <submittedName>
        <fullName evidence="3">Ectonucleoside triphosphate diphosphohydrolase</fullName>
    </submittedName>
</protein>
<gene>
    <name evidence="3" type="primary">ENTPD6</name>
    <name evidence="3" type="ORF">HAX54_023013</name>
</gene>
<evidence type="ECO:0000313" key="3">
    <source>
        <dbReference type="EMBL" id="MCD9638853.1"/>
    </source>
</evidence>
<organism evidence="3 4">
    <name type="scientific">Datura stramonium</name>
    <name type="common">Jimsonweed</name>
    <name type="synonym">Common thornapple</name>
    <dbReference type="NCBI Taxonomy" id="4076"/>
    <lineage>
        <taxon>Eukaryota</taxon>
        <taxon>Viridiplantae</taxon>
        <taxon>Streptophyta</taxon>
        <taxon>Embryophyta</taxon>
        <taxon>Tracheophyta</taxon>
        <taxon>Spermatophyta</taxon>
        <taxon>Magnoliopsida</taxon>
        <taxon>eudicotyledons</taxon>
        <taxon>Gunneridae</taxon>
        <taxon>Pentapetalae</taxon>
        <taxon>asterids</taxon>
        <taxon>lamiids</taxon>
        <taxon>Solanales</taxon>
        <taxon>Solanaceae</taxon>
        <taxon>Solanoideae</taxon>
        <taxon>Datureae</taxon>
        <taxon>Datura</taxon>
    </lineage>
</organism>
<dbReference type="Gene3D" id="3.30.420.40">
    <property type="match status" value="1"/>
</dbReference>
<dbReference type="EMBL" id="JACEIK010002786">
    <property type="protein sequence ID" value="MCD9638853.1"/>
    <property type="molecule type" value="Genomic_DNA"/>
</dbReference>